<evidence type="ECO:0000313" key="6">
    <source>
        <dbReference type="Proteomes" id="UP000235392"/>
    </source>
</evidence>
<evidence type="ECO:0000313" key="1">
    <source>
        <dbReference type="EMBL" id="PLW05487.1"/>
    </source>
</evidence>
<dbReference type="Gene3D" id="3.80.10.10">
    <property type="entry name" value="Ribonuclease Inhibitor"/>
    <property type="match status" value="1"/>
</dbReference>
<evidence type="ECO:0000313" key="3">
    <source>
        <dbReference type="EMBL" id="PLW41720.1"/>
    </source>
</evidence>
<gene>
    <name evidence="4" type="ORF">PCANC_09894</name>
    <name evidence="1" type="ORF">PCANC_26602</name>
    <name evidence="3" type="ORF">PCASD_05689</name>
    <name evidence="2" type="ORF">PCASD_14023</name>
</gene>
<dbReference type="EMBL" id="PGCJ01001431">
    <property type="protein sequence ID" value="PLW05487.1"/>
    <property type="molecule type" value="Genomic_DNA"/>
</dbReference>
<protein>
    <recommendedName>
        <fullName evidence="7">F-box domain-containing protein</fullName>
    </recommendedName>
</protein>
<keyword evidence="5" id="KW-1185">Reference proteome</keyword>
<dbReference type="EMBL" id="PGCJ01000158">
    <property type="protein sequence ID" value="PLW42438.1"/>
    <property type="molecule type" value="Genomic_DNA"/>
</dbReference>
<organism evidence="1 5">
    <name type="scientific">Puccinia coronata f. sp. avenae</name>
    <dbReference type="NCBI Taxonomy" id="200324"/>
    <lineage>
        <taxon>Eukaryota</taxon>
        <taxon>Fungi</taxon>
        <taxon>Dikarya</taxon>
        <taxon>Basidiomycota</taxon>
        <taxon>Pucciniomycotina</taxon>
        <taxon>Pucciniomycetes</taxon>
        <taxon>Pucciniales</taxon>
        <taxon>Pucciniaceae</taxon>
        <taxon>Puccinia</taxon>
    </lineage>
</organism>
<sequence>MATFGDLPVEIHLLIAKRCGDVGHDVLVKFSLLSRYFQSLALPALTCSAELDRLQDDDHKLQLFTHRFAPLHRNKLVTLSLVLGRSQIPAHYSLDDGLDEIFANIISLLSQLKTVHVTISSGSAYKDALEEGDFSLTLKAMERLKYLETITIGQDTDGGSVDSASFVTHMLFNCLPRFKCLKKLTLHRMNLVLPATLASETSHSIHLTHINLQSMRITKNPSSVVQRDQLTEFIHFFSQNLKSLSIKNITLDLPPQSLPLLAPRLSNLDLFFTPNHSHDVAPNLIANDYLEQQYRHVLEKFSRSSSLQSISIGGPVGLAQLKLLQQSGGFRGVFQVNQ</sequence>
<comment type="caution">
    <text evidence="1">The sequence shown here is derived from an EMBL/GenBank/DDBJ whole genome shotgun (WGS) entry which is preliminary data.</text>
</comment>
<evidence type="ECO:0008006" key="7">
    <source>
        <dbReference type="Google" id="ProtNLM"/>
    </source>
</evidence>
<dbReference type="EMBL" id="PGCI01000086">
    <property type="protein sequence ID" value="PLW41720.1"/>
    <property type="molecule type" value="Genomic_DNA"/>
</dbReference>
<name>A0A2N5RWX6_9BASI</name>
<evidence type="ECO:0000313" key="2">
    <source>
        <dbReference type="EMBL" id="PLW22587.1"/>
    </source>
</evidence>
<dbReference type="Proteomes" id="UP000235392">
    <property type="component" value="Unassembled WGS sequence"/>
</dbReference>
<dbReference type="OrthoDB" id="2501396at2759"/>
<accession>A0A2N5RWX6</accession>
<proteinExistence type="predicted"/>
<dbReference type="AlphaFoldDB" id="A0A2N5RWX6"/>
<evidence type="ECO:0000313" key="4">
    <source>
        <dbReference type="EMBL" id="PLW42438.1"/>
    </source>
</evidence>
<dbReference type="InterPro" id="IPR032675">
    <property type="entry name" value="LRR_dom_sf"/>
</dbReference>
<dbReference type="Proteomes" id="UP000235388">
    <property type="component" value="Unassembled WGS sequence"/>
</dbReference>
<dbReference type="SUPFAM" id="SSF52047">
    <property type="entry name" value="RNI-like"/>
    <property type="match status" value="1"/>
</dbReference>
<reference evidence="5 6" key="1">
    <citation type="submission" date="2017-11" db="EMBL/GenBank/DDBJ databases">
        <title>De novo assembly and phasing of dikaryotic genomes from two isolates of Puccinia coronata f. sp. avenae, the causal agent of oat crown rust.</title>
        <authorList>
            <person name="Miller M.E."/>
            <person name="Zhang Y."/>
            <person name="Omidvar V."/>
            <person name="Sperschneider J."/>
            <person name="Schwessinger B."/>
            <person name="Raley C."/>
            <person name="Palmer J.M."/>
            <person name="Garnica D."/>
            <person name="Upadhyaya N."/>
            <person name="Rathjen J."/>
            <person name="Taylor J.M."/>
            <person name="Park R.F."/>
            <person name="Dodds P.N."/>
            <person name="Hirsch C.D."/>
            <person name="Kianian S.F."/>
            <person name="Figueroa M."/>
        </authorList>
    </citation>
    <scope>NUCLEOTIDE SEQUENCE [LARGE SCALE GENOMIC DNA]</scope>
    <source>
        <strain evidence="1">12NC29</strain>
        <strain evidence="2">12SD80</strain>
    </source>
</reference>
<evidence type="ECO:0000313" key="5">
    <source>
        <dbReference type="Proteomes" id="UP000235388"/>
    </source>
</evidence>
<dbReference type="EMBL" id="PGCI01000659">
    <property type="protein sequence ID" value="PLW22587.1"/>
    <property type="molecule type" value="Genomic_DNA"/>
</dbReference>